<dbReference type="PANTHER" id="PTHR45846:SF1">
    <property type="entry name" value="TRNA-DIHYDROURIDINE(47) SYNTHASE [NAD(P)(+)]-LIKE"/>
    <property type="match status" value="1"/>
</dbReference>
<dbReference type="CDD" id="cd02801">
    <property type="entry name" value="DUS_like_FMN"/>
    <property type="match status" value="1"/>
</dbReference>
<evidence type="ECO:0000256" key="13">
    <source>
        <dbReference type="PIRNR" id="PIRNR006621"/>
    </source>
</evidence>
<feature type="binding site" evidence="12">
    <location>
        <begin position="225"/>
        <end position="227"/>
    </location>
    <ligand>
        <name>FMN</name>
        <dbReference type="ChEBI" id="CHEBI:58210"/>
    </ligand>
</feature>
<dbReference type="PIRSF" id="PIRSF006621">
    <property type="entry name" value="Dus"/>
    <property type="match status" value="1"/>
</dbReference>
<dbReference type="GO" id="GO:0010181">
    <property type="term" value="F:FMN binding"/>
    <property type="evidence" value="ECO:0007669"/>
    <property type="project" value="UniProtKB-UniRule"/>
</dbReference>
<dbReference type="Pfam" id="PF01207">
    <property type="entry name" value="Dus"/>
    <property type="match status" value="1"/>
</dbReference>
<dbReference type="NCBIfam" id="TIGR00737">
    <property type="entry name" value="nifR3_yhdG"/>
    <property type="match status" value="1"/>
</dbReference>
<dbReference type="InterPro" id="IPR035587">
    <property type="entry name" value="DUS-like_FMN-bd"/>
</dbReference>
<feature type="binding site" evidence="15">
    <location>
        <position position="194"/>
    </location>
    <ligand>
        <name>FMN</name>
        <dbReference type="ChEBI" id="CHEBI:58210"/>
    </ligand>
</feature>
<keyword evidence="5 12" id="KW-0288">FMN</keyword>
<dbReference type="EC" id="1.3.1.-" evidence="12"/>
<dbReference type="GO" id="GO:0000049">
    <property type="term" value="F:tRNA binding"/>
    <property type="evidence" value="ECO:0007669"/>
    <property type="project" value="UniProtKB-UniRule"/>
</dbReference>
<evidence type="ECO:0000256" key="4">
    <source>
        <dbReference type="ARBA" id="ARBA00022630"/>
    </source>
</evidence>
<evidence type="ECO:0000256" key="14">
    <source>
        <dbReference type="PIRSR" id="PIRSR006621-1"/>
    </source>
</evidence>
<organism evidence="17 18">
    <name type="scientific">Paraburkholderia caffeinitolerans</name>
    <dbReference type="NCBI Taxonomy" id="1723730"/>
    <lineage>
        <taxon>Bacteria</taxon>
        <taxon>Pseudomonadati</taxon>
        <taxon>Pseudomonadota</taxon>
        <taxon>Betaproteobacteria</taxon>
        <taxon>Burkholderiales</taxon>
        <taxon>Burkholderiaceae</taxon>
        <taxon>Paraburkholderia</taxon>
    </lineage>
</organism>
<keyword evidence="4 12" id="KW-0285">Flavoprotein</keyword>
<comment type="catalytic activity">
    <reaction evidence="10 12">
        <text>a 5,6-dihydrouridine in tRNA + NADP(+) = a uridine in tRNA + NADPH + H(+)</text>
        <dbReference type="Rhea" id="RHEA:23624"/>
        <dbReference type="Rhea" id="RHEA-COMP:13339"/>
        <dbReference type="Rhea" id="RHEA-COMP:13887"/>
        <dbReference type="ChEBI" id="CHEBI:15378"/>
        <dbReference type="ChEBI" id="CHEBI:57783"/>
        <dbReference type="ChEBI" id="CHEBI:58349"/>
        <dbReference type="ChEBI" id="CHEBI:65315"/>
        <dbReference type="ChEBI" id="CHEBI:74443"/>
    </reaction>
</comment>
<comment type="cofactor">
    <cofactor evidence="1 12 13 15">
        <name>FMN</name>
        <dbReference type="ChEBI" id="CHEBI:58210"/>
    </cofactor>
</comment>
<keyword evidence="18" id="KW-1185">Reference proteome</keyword>
<dbReference type="InterPro" id="IPR004652">
    <property type="entry name" value="DusB-like"/>
</dbReference>
<evidence type="ECO:0000256" key="8">
    <source>
        <dbReference type="ARBA" id="ARBA00022884"/>
    </source>
</evidence>
<evidence type="ECO:0000256" key="11">
    <source>
        <dbReference type="ARBA" id="ARBA00048802"/>
    </source>
</evidence>
<sequence length="373" mass="41066">MPSTSIEASRARCRFRPCIMFTIGRHTLRNNLFVAPMAGVTDRPFRQLCKRLGAGYAVSEMVASNAQLWKSEKTMRRANHAGEVEPIAVQIAGADPEMMAEAARYNVANGAQIIDINMGCPAKKVCNVAAGSALLQNEPLVARIVKAVVDAVGIGPDAVPVTLKIRTGWDREHRNALTIARIAEDSGIAMVTMHGRTRADLYHGEAEYETIAAVKAAARIPVVANGDITKPQKARDVLAFTGADAIMIGRAAQGRPWLFREIEHFLATGELLPPPRVDEIQAIMNEHLEDHYAFYGEFTGVRTARKHIGWYTRGLCGANTFRHRMNTLDTTRDQLAAVNQFFDEQKAVSERLVYVDDETDADGEREPTDRLAA</sequence>
<proteinExistence type="inferred from homology"/>
<comment type="similarity">
    <text evidence="12">Belongs to the Dus family. DusB subfamily.</text>
</comment>
<keyword evidence="15" id="KW-0547">Nucleotide-binding</keyword>
<feature type="domain" description="DUS-like FMN-binding" evidence="16">
    <location>
        <begin position="34"/>
        <end position="344"/>
    </location>
</feature>
<gene>
    <name evidence="12 17" type="primary">dusB</name>
    <name evidence="17" type="ORF">LMG28688_00037</name>
</gene>
<keyword evidence="9 12" id="KW-0560">Oxidoreductase</keyword>
<keyword evidence="7 12" id="KW-0521">NADP</keyword>
<feature type="binding site" evidence="12 15">
    <location>
        <position position="90"/>
    </location>
    <ligand>
        <name>FMN</name>
        <dbReference type="ChEBI" id="CHEBI:58210"/>
    </ligand>
</feature>
<protein>
    <recommendedName>
        <fullName evidence="12">tRNA-dihydrouridine synthase B</fullName>
        <ecNumber evidence="12">1.3.1.-</ecNumber>
    </recommendedName>
</protein>
<evidence type="ECO:0000256" key="10">
    <source>
        <dbReference type="ARBA" id="ARBA00048205"/>
    </source>
</evidence>
<dbReference type="Proteomes" id="UP000494119">
    <property type="component" value="Unassembled WGS sequence"/>
</dbReference>
<evidence type="ECO:0000256" key="12">
    <source>
        <dbReference type="HAMAP-Rule" id="MF_02042"/>
    </source>
</evidence>
<comment type="function">
    <text evidence="2 12 13">Catalyzes the synthesis of 5,6-dihydrouridine (D), a modified base found in the D-loop of most tRNAs, via the reduction of the C5-C6 double bond in target uridines.</text>
</comment>
<dbReference type="GO" id="GO:0017150">
    <property type="term" value="F:tRNA dihydrouridine synthase activity"/>
    <property type="evidence" value="ECO:0007669"/>
    <property type="project" value="UniProtKB-UniRule"/>
</dbReference>
<evidence type="ECO:0000259" key="16">
    <source>
        <dbReference type="Pfam" id="PF01207"/>
    </source>
</evidence>
<comment type="similarity">
    <text evidence="13">Belongs to the dus family.</text>
</comment>
<dbReference type="InterPro" id="IPR001269">
    <property type="entry name" value="DUS_fam"/>
</dbReference>
<evidence type="ECO:0000256" key="5">
    <source>
        <dbReference type="ARBA" id="ARBA00022643"/>
    </source>
</evidence>
<evidence type="ECO:0000256" key="9">
    <source>
        <dbReference type="ARBA" id="ARBA00023002"/>
    </source>
</evidence>
<evidence type="ECO:0000313" key="17">
    <source>
        <dbReference type="EMBL" id="CAB3775565.1"/>
    </source>
</evidence>
<dbReference type="Gene3D" id="1.10.1200.80">
    <property type="entry name" value="Putative flavin oxidoreducatase, domain 2"/>
    <property type="match status" value="1"/>
</dbReference>
<dbReference type="EMBL" id="CADIKL010000001">
    <property type="protein sequence ID" value="CAB3775565.1"/>
    <property type="molecule type" value="Genomic_DNA"/>
</dbReference>
<evidence type="ECO:0000313" key="18">
    <source>
        <dbReference type="Proteomes" id="UP000494119"/>
    </source>
</evidence>
<dbReference type="PROSITE" id="PS01136">
    <property type="entry name" value="UPF0034"/>
    <property type="match status" value="1"/>
</dbReference>
<keyword evidence="3 12" id="KW-0820">tRNA-binding</keyword>
<feature type="binding site" evidence="12 15">
    <location>
        <begin position="249"/>
        <end position="250"/>
    </location>
    <ligand>
        <name>FMN</name>
        <dbReference type="ChEBI" id="CHEBI:58210"/>
    </ligand>
</feature>
<reference evidence="17 18" key="1">
    <citation type="submission" date="2020-04" db="EMBL/GenBank/DDBJ databases">
        <authorList>
            <person name="De Canck E."/>
        </authorList>
    </citation>
    <scope>NUCLEOTIDE SEQUENCE [LARGE SCALE GENOMIC DNA]</scope>
    <source>
        <strain evidence="17 18">LMG 28688</strain>
    </source>
</reference>
<dbReference type="InterPro" id="IPR024036">
    <property type="entry name" value="tRNA-dHydroUridine_Synthase_C"/>
</dbReference>
<comment type="catalytic activity">
    <reaction evidence="11 12">
        <text>a 5,6-dihydrouridine in tRNA + NAD(+) = a uridine in tRNA + NADH + H(+)</text>
        <dbReference type="Rhea" id="RHEA:54452"/>
        <dbReference type="Rhea" id="RHEA-COMP:13339"/>
        <dbReference type="Rhea" id="RHEA-COMP:13887"/>
        <dbReference type="ChEBI" id="CHEBI:15378"/>
        <dbReference type="ChEBI" id="CHEBI:57540"/>
        <dbReference type="ChEBI" id="CHEBI:57945"/>
        <dbReference type="ChEBI" id="CHEBI:65315"/>
        <dbReference type="ChEBI" id="CHEBI:74443"/>
    </reaction>
</comment>
<evidence type="ECO:0000256" key="1">
    <source>
        <dbReference type="ARBA" id="ARBA00001917"/>
    </source>
</evidence>
<evidence type="ECO:0000256" key="15">
    <source>
        <dbReference type="PIRSR" id="PIRSR006621-2"/>
    </source>
</evidence>
<dbReference type="InterPro" id="IPR013785">
    <property type="entry name" value="Aldolase_TIM"/>
</dbReference>
<keyword evidence="8 12" id="KW-0694">RNA-binding</keyword>
<evidence type="ECO:0000256" key="3">
    <source>
        <dbReference type="ARBA" id="ARBA00022555"/>
    </source>
</evidence>
<evidence type="ECO:0000256" key="2">
    <source>
        <dbReference type="ARBA" id="ARBA00002790"/>
    </source>
</evidence>
<keyword evidence="6 12" id="KW-0819">tRNA processing</keyword>
<dbReference type="Gene3D" id="3.20.20.70">
    <property type="entry name" value="Aldolase class I"/>
    <property type="match status" value="1"/>
</dbReference>
<accession>A0A6J5F955</accession>
<dbReference type="AlphaFoldDB" id="A0A6J5F955"/>
<dbReference type="SUPFAM" id="SSF51395">
    <property type="entry name" value="FMN-linked oxidoreductases"/>
    <property type="match status" value="1"/>
</dbReference>
<name>A0A6J5F955_9BURK</name>
<dbReference type="InterPro" id="IPR032887">
    <property type="entry name" value="DusB"/>
</dbReference>
<evidence type="ECO:0000256" key="6">
    <source>
        <dbReference type="ARBA" id="ARBA00022694"/>
    </source>
</evidence>
<dbReference type="HAMAP" id="MF_02042">
    <property type="entry name" value="DusB_subfam"/>
    <property type="match status" value="1"/>
</dbReference>
<feature type="binding site" evidence="12 15">
    <location>
        <begin position="36"/>
        <end position="38"/>
    </location>
    <ligand>
        <name>FMN</name>
        <dbReference type="ChEBI" id="CHEBI:58210"/>
    </ligand>
</feature>
<feature type="binding site" evidence="12 15">
    <location>
        <position position="164"/>
    </location>
    <ligand>
        <name>FMN</name>
        <dbReference type="ChEBI" id="CHEBI:58210"/>
    </ligand>
</feature>
<feature type="active site" description="Proton donor" evidence="12 14">
    <location>
        <position position="120"/>
    </location>
</feature>
<dbReference type="PANTHER" id="PTHR45846">
    <property type="entry name" value="TRNA-DIHYDROURIDINE(47) SYNTHASE [NAD(P)(+)]-LIKE"/>
    <property type="match status" value="1"/>
</dbReference>
<dbReference type="InterPro" id="IPR018517">
    <property type="entry name" value="tRNA_hU_synthase_CS"/>
</dbReference>
<dbReference type="GO" id="GO:0050660">
    <property type="term" value="F:flavin adenine dinucleotide binding"/>
    <property type="evidence" value="ECO:0007669"/>
    <property type="project" value="InterPro"/>
</dbReference>
<evidence type="ECO:0000256" key="7">
    <source>
        <dbReference type="ARBA" id="ARBA00022857"/>
    </source>
</evidence>